<accession>A0A1M5WUA5</accession>
<evidence type="ECO:0000256" key="7">
    <source>
        <dbReference type="ARBA" id="ARBA00022801"/>
    </source>
</evidence>
<gene>
    <name evidence="17" type="primary">uppP</name>
    <name evidence="18" type="ORF">SAMN02745823_01391</name>
</gene>
<feature type="transmembrane region" description="Helical" evidence="17">
    <location>
        <begin position="227"/>
        <end position="248"/>
    </location>
</feature>
<reference evidence="18 19" key="1">
    <citation type="submission" date="2016-11" db="EMBL/GenBank/DDBJ databases">
        <authorList>
            <person name="Jaros S."/>
            <person name="Januszkiewicz K."/>
            <person name="Wedrychowicz H."/>
        </authorList>
    </citation>
    <scope>NUCLEOTIDE SEQUENCE [LARGE SCALE GENOMIC DNA]</scope>
    <source>
        <strain evidence="18 19">DSM 10068</strain>
    </source>
</reference>
<evidence type="ECO:0000256" key="5">
    <source>
        <dbReference type="ARBA" id="ARBA00022475"/>
    </source>
</evidence>
<evidence type="ECO:0000256" key="13">
    <source>
        <dbReference type="ARBA" id="ARBA00023316"/>
    </source>
</evidence>
<comment type="function">
    <text evidence="17">Catalyzes the dephosphorylation of undecaprenyl diphosphate (UPP). Confers resistance to bacitracin.</text>
</comment>
<dbReference type="GO" id="GO:0050380">
    <property type="term" value="F:undecaprenyl-diphosphatase activity"/>
    <property type="evidence" value="ECO:0007669"/>
    <property type="project" value="UniProtKB-UniRule"/>
</dbReference>
<name>A0A1M5WUA5_9FIRM</name>
<comment type="similarity">
    <text evidence="2 17">Belongs to the UppP family.</text>
</comment>
<evidence type="ECO:0000256" key="2">
    <source>
        <dbReference type="ARBA" id="ARBA00010621"/>
    </source>
</evidence>
<keyword evidence="19" id="KW-1185">Reference proteome</keyword>
<dbReference type="OrthoDB" id="9808289at2"/>
<evidence type="ECO:0000256" key="6">
    <source>
        <dbReference type="ARBA" id="ARBA00022692"/>
    </source>
</evidence>
<protein>
    <recommendedName>
        <fullName evidence="4 17">Undecaprenyl-diphosphatase</fullName>
        <ecNumber evidence="3 17">3.6.1.27</ecNumber>
    </recommendedName>
    <alternativeName>
        <fullName evidence="15 17">Bacitracin resistance protein</fullName>
    </alternativeName>
    <alternativeName>
        <fullName evidence="14 17">Undecaprenyl pyrophosphate phosphatase</fullName>
    </alternativeName>
</protein>
<dbReference type="PANTHER" id="PTHR30622">
    <property type="entry name" value="UNDECAPRENYL-DIPHOSPHATASE"/>
    <property type="match status" value="1"/>
</dbReference>
<evidence type="ECO:0000256" key="11">
    <source>
        <dbReference type="ARBA" id="ARBA00023136"/>
    </source>
</evidence>
<evidence type="ECO:0000256" key="12">
    <source>
        <dbReference type="ARBA" id="ARBA00023251"/>
    </source>
</evidence>
<evidence type="ECO:0000256" key="15">
    <source>
        <dbReference type="ARBA" id="ARBA00032932"/>
    </source>
</evidence>
<sequence>MSVWMAMLLGLLQGVTVFLPISNSGHLAVVENLLKLDVPAGGLFGFFMNLSTFVSIFMVFRKDLGRLLQEGAEFLRGQTDEDPMSDGRLTPPIRLLYFIIVGTLPLILSAPIGKRIDVLMGNTLFIGFALIAMGILLFVTDKFLKPGKKSEKTMNVKDAFFIGLGQAFAVIPGLSRTGTTVTVGLVCGLKRDFAVRFSIFLSLPALIVSILSGFFSLFKSGTEWSSFFVYLIAFVVSTLTGYLAIQILRMASRKRKLRNFGYYLWFAGIVTIVLTLIL</sequence>
<dbReference type="PANTHER" id="PTHR30622:SF2">
    <property type="entry name" value="UNDECAPRENYL-DIPHOSPHATASE"/>
    <property type="match status" value="1"/>
</dbReference>
<feature type="transmembrane region" description="Helical" evidence="17">
    <location>
        <begin position="119"/>
        <end position="139"/>
    </location>
</feature>
<keyword evidence="10 17" id="KW-1133">Transmembrane helix</keyword>
<dbReference type="AlphaFoldDB" id="A0A1M5WUA5"/>
<keyword evidence="8 17" id="KW-0133">Cell shape</keyword>
<keyword evidence="11 17" id="KW-0472">Membrane</keyword>
<feature type="transmembrane region" description="Helical" evidence="17">
    <location>
        <begin position="95"/>
        <end position="113"/>
    </location>
</feature>
<evidence type="ECO:0000256" key="3">
    <source>
        <dbReference type="ARBA" id="ARBA00012374"/>
    </source>
</evidence>
<evidence type="ECO:0000256" key="16">
    <source>
        <dbReference type="ARBA" id="ARBA00047594"/>
    </source>
</evidence>
<evidence type="ECO:0000313" key="19">
    <source>
        <dbReference type="Proteomes" id="UP000183995"/>
    </source>
</evidence>
<evidence type="ECO:0000256" key="1">
    <source>
        <dbReference type="ARBA" id="ARBA00004651"/>
    </source>
</evidence>
<feature type="transmembrane region" description="Helical" evidence="17">
    <location>
        <begin position="260"/>
        <end position="277"/>
    </location>
</feature>
<organism evidence="18 19">
    <name type="scientific">Sporobacter termitidis DSM 10068</name>
    <dbReference type="NCBI Taxonomy" id="1123282"/>
    <lineage>
        <taxon>Bacteria</taxon>
        <taxon>Bacillati</taxon>
        <taxon>Bacillota</taxon>
        <taxon>Clostridia</taxon>
        <taxon>Eubacteriales</taxon>
        <taxon>Oscillospiraceae</taxon>
        <taxon>Sporobacter</taxon>
    </lineage>
</organism>
<dbReference type="STRING" id="1123282.SAMN02745823_01391"/>
<comment type="miscellaneous">
    <text evidence="17">Bacitracin is thought to be involved in the inhibition of peptidoglycan synthesis by sequestering undecaprenyl diphosphate, thereby reducing the pool of lipid carrier available.</text>
</comment>
<evidence type="ECO:0000256" key="10">
    <source>
        <dbReference type="ARBA" id="ARBA00022989"/>
    </source>
</evidence>
<evidence type="ECO:0000256" key="4">
    <source>
        <dbReference type="ARBA" id="ARBA00021581"/>
    </source>
</evidence>
<dbReference type="Pfam" id="PF02673">
    <property type="entry name" value="BacA"/>
    <property type="match status" value="1"/>
</dbReference>
<dbReference type="HAMAP" id="MF_01006">
    <property type="entry name" value="Undec_diphosphatase"/>
    <property type="match status" value="1"/>
</dbReference>
<keyword evidence="5 17" id="KW-1003">Cell membrane</keyword>
<dbReference type="EMBL" id="FQXV01000004">
    <property type="protein sequence ID" value="SHH91179.1"/>
    <property type="molecule type" value="Genomic_DNA"/>
</dbReference>
<dbReference type="EC" id="3.6.1.27" evidence="3 17"/>
<evidence type="ECO:0000256" key="14">
    <source>
        <dbReference type="ARBA" id="ARBA00032707"/>
    </source>
</evidence>
<comment type="subcellular location">
    <subcellularLocation>
        <location evidence="1 17">Cell membrane</location>
        <topology evidence="1 17">Multi-pass membrane protein</topology>
    </subcellularLocation>
</comment>
<dbReference type="GO" id="GO:0046677">
    <property type="term" value="P:response to antibiotic"/>
    <property type="evidence" value="ECO:0007669"/>
    <property type="project" value="UniProtKB-UniRule"/>
</dbReference>
<dbReference type="GO" id="GO:0008360">
    <property type="term" value="P:regulation of cell shape"/>
    <property type="evidence" value="ECO:0007669"/>
    <property type="project" value="UniProtKB-KW"/>
</dbReference>
<evidence type="ECO:0000256" key="8">
    <source>
        <dbReference type="ARBA" id="ARBA00022960"/>
    </source>
</evidence>
<comment type="catalytic activity">
    <reaction evidence="16 17">
        <text>di-trans,octa-cis-undecaprenyl diphosphate + H2O = di-trans,octa-cis-undecaprenyl phosphate + phosphate + H(+)</text>
        <dbReference type="Rhea" id="RHEA:28094"/>
        <dbReference type="ChEBI" id="CHEBI:15377"/>
        <dbReference type="ChEBI" id="CHEBI:15378"/>
        <dbReference type="ChEBI" id="CHEBI:43474"/>
        <dbReference type="ChEBI" id="CHEBI:58405"/>
        <dbReference type="ChEBI" id="CHEBI:60392"/>
        <dbReference type="EC" id="3.6.1.27"/>
    </reaction>
</comment>
<keyword evidence="6 17" id="KW-0812">Transmembrane</keyword>
<dbReference type="RefSeq" id="WP_073077107.1">
    <property type="nucleotide sequence ID" value="NZ_FQXV01000004.1"/>
</dbReference>
<evidence type="ECO:0000256" key="9">
    <source>
        <dbReference type="ARBA" id="ARBA00022984"/>
    </source>
</evidence>
<dbReference type="GO" id="GO:0009252">
    <property type="term" value="P:peptidoglycan biosynthetic process"/>
    <property type="evidence" value="ECO:0007669"/>
    <property type="project" value="UniProtKB-KW"/>
</dbReference>
<feature type="transmembrane region" description="Helical" evidence="17">
    <location>
        <begin position="193"/>
        <end position="215"/>
    </location>
</feature>
<keyword evidence="9 17" id="KW-0573">Peptidoglycan synthesis</keyword>
<dbReference type="GO" id="GO:0071555">
    <property type="term" value="P:cell wall organization"/>
    <property type="evidence" value="ECO:0007669"/>
    <property type="project" value="UniProtKB-KW"/>
</dbReference>
<keyword evidence="13 17" id="KW-0961">Cell wall biogenesis/degradation</keyword>
<keyword evidence="7 17" id="KW-0378">Hydrolase</keyword>
<dbReference type="Proteomes" id="UP000183995">
    <property type="component" value="Unassembled WGS sequence"/>
</dbReference>
<evidence type="ECO:0000313" key="18">
    <source>
        <dbReference type="EMBL" id="SHH91179.1"/>
    </source>
</evidence>
<dbReference type="InterPro" id="IPR003824">
    <property type="entry name" value="UppP"/>
</dbReference>
<proteinExistence type="inferred from homology"/>
<feature type="transmembrane region" description="Helical" evidence="17">
    <location>
        <begin position="40"/>
        <end position="60"/>
    </location>
</feature>
<evidence type="ECO:0000256" key="17">
    <source>
        <dbReference type="HAMAP-Rule" id="MF_01006"/>
    </source>
</evidence>
<dbReference type="GO" id="GO:0005886">
    <property type="term" value="C:plasma membrane"/>
    <property type="evidence" value="ECO:0007669"/>
    <property type="project" value="UniProtKB-SubCell"/>
</dbReference>
<keyword evidence="12 17" id="KW-0046">Antibiotic resistance</keyword>